<dbReference type="InterPro" id="IPR026935">
    <property type="entry name" value="BtrH_N"/>
</dbReference>
<dbReference type="EMBL" id="CP040916">
    <property type="protein sequence ID" value="QDQ15144.1"/>
    <property type="molecule type" value="Genomic_DNA"/>
</dbReference>
<gene>
    <name evidence="3" type="ORF">FH965_35115</name>
</gene>
<dbReference type="AlphaFoldDB" id="A0A516RHM9"/>
<dbReference type="Proteomes" id="UP000316806">
    <property type="component" value="Chromosome"/>
</dbReference>
<feature type="domain" description="DUF4872" evidence="2">
    <location>
        <begin position="163"/>
        <end position="341"/>
    </location>
</feature>
<reference evidence="3 4" key="1">
    <citation type="journal article" date="2019" name="J. Ind. Microbiol. Biotechnol.">
        <title>The complete genomic sequence of Streptomyces spectabilis NRRL-2792 and identification of secondary metabolite biosynthetic gene clusters.</title>
        <authorList>
            <person name="Sinha A."/>
            <person name="Phillips-Salemka S."/>
            <person name="Niraula T.A."/>
            <person name="Short K.A."/>
            <person name="Niraula N.P."/>
        </authorList>
    </citation>
    <scope>NUCLEOTIDE SEQUENCE [LARGE SCALE GENOMIC DNA]</scope>
    <source>
        <strain evidence="3 4">NRRL 2792</strain>
    </source>
</reference>
<name>A0A516RHM9_STRST</name>
<sequence length="353" mass="38037">MRLESFQPQVGVHCETTTLRNMLHHAGARLSEPLLFGLGQGIDFQYWDPPVPGRSAPMLTGRVGPGELSHRACAALGAELCASRPPDADAARARTAELLAAGHVVGVTVDIYHLDYFSSRSHFASHYIALYGLDEEPDDGHGGGLAYVVDTDQQGGAQTLPGESLRRARNSDEGFLPSPNLQMHIGGLPKRLTTDSTAVAHEEIWQAIRATAARMLSDRGPERGLSGLRKAASDVPGWRDTLTPGEELVPGVGRFWRYAGTGGANFRGLYGDFLREARQRTADAALDGPADAFDGVRQQWDEAIDLLLGYGEAPDPGGRLKAVETLMHAIADAEQAAFERLLRLATRRVGESP</sequence>
<evidence type="ECO:0000313" key="3">
    <source>
        <dbReference type="EMBL" id="QDQ15144.1"/>
    </source>
</evidence>
<feature type="domain" description="Butirosin biosynthesis protein H N-terminal" evidence="1">
    <location>
        <begin position="13"/>
        <end position="138"/>
    </location>
</feature>
<dbReference type="Pfam" id="PF14399">
    <property type="entry name" value="BtrH_N"/>
    <property type="match status" value="1"/>
</dbReference>
<accession>A0A516RHM9</accession>
<organism evidence="3 4">
    <name type="scientific">Streptomyces spectabilis</name>
    <dbReference type="NCBI Taxonomy" id="68270"/>
    <lineage>
        <taxon>Bacteria</taxon>
        <taxon>Bacillati</taxon>
        <taxon>Actinomycetota</taxon>
        <taxon>Actinomycetes</taxon>
        <taxon>Kitasatosporales</taxon>
        <taxon>Streptomycetaceae</taxon>
        <taxon>Streptomyces</taxon>
    </lineage>
</organism>
<dbReference type="RefSeq" id="WP_144322347.1">
    <property type="nucleotide sequence ID" value="NZ_CP040916.1"/>
</dbReference>
<protein>
    <submittedName>
        <fullName evidence="3">DUF4872 domain-containing protein</fullName>
    </submittedName>
</protein>
<evidence type="ECO:0000259" key="1">
    <source>
        <dbReference type="Pfam" id="PF14399"/>
    </source>
</evidence>
<evidence type="ECO:0000259" key="2">
    <source>
        <dbReference type="Pfam" id="PF16169"/>
    </source>
</evidence>
<dbReference type="InterPro" id="IPR032369">
    <property type="entry name" value="DUF4872"/>
</dbReference>
<proteinExistence type="predicted"/>
<evidence type="ECO:0000313" key="4">
    <source>
        <dbReference type="Proteomes" id="UP000316806"/>
    </source>
</evidence>
<dbReference type="Pfam" id="PF16169">
    <property type="entry name" value="DUF4872"/>
    <property type="match status" value="1"/>
</dbReference>